<feature type="transmembrane region" description="Helical" evidence="6">
    <location>
        <begin position="391"/>
        <end position="424"/>
    </location>
</feature>
<evidence type="ECO:0000256" key="4">
    <source>
        <dbReference type="ARBA" id="ARBA00023136"/>
    </source>
</evidence>
<dbReference type="OrthoDB" id="9772644at2"/>
<dbReference type="KEGG" id="hha:Hhal_1558"/>
<dbReference type="PANTHER" id="PTHR37422">
    <property type="entry name" value="TEICHURONIC ACID BIOSYNTHESIS PROTEIN TUAE"/>
    <property type="match status" value="1"/>
</dbReference>
<reference evidence="9 10" key="2">
    <citation type="journal article" date="2013" name="Stand. Genomic Sci.">
        <title>Complete genome sequence of Halorhodospira halophila SL1.</title>
        <authorList>
            <person name="Challacombe J.F."/>
            <person name="Majid S."/>
            <person name="Deole R."/>
            <person name="Brettin T.S."/>
            <person name="Bruce D."/>
            <person name="Delano S.F."/>
            <person name="Detter J.C."/>
            <person name="Gleasner C.D."/>
            <person name="Han C.S."/>
            <person name="Misra M."/>
            <person name="Reitenga K.G."/>
            <person name="Mikhailova N."/>
            <person name="Woyke T."/>
            <person name="Pitluck S."/>
            <person name="Nolan M."/>
            <person name="Land M.L."/>
            <person name="Saunders E."/>
            <person name="Tapia R."/>
            <person name="Lapidus A."/>
            <person name="Ivanova N."/>
            <person name="Hoff W.D."/>
        </authorList>
    </citation>
    <scope>NUCLEOTIDE SEQUENCE [LARGE SCALE GENOMIC DNA]</scope>
    <source>
        <strain evidence="10">DSM 244 / SL1</strain>
    </source>
</reference>
<evidence type="ECO:0000256" key="1">
    <source>
        <dbReference type="ARBA" id="ARBA00004141"/>
    </source>
</evidence>
<keyword evidence="2 6" id="KW-0812">Transmembrane</keyword>
<dbReference type="Proteomes" id="UP000000647">
    <property type="component" value="Chromosome"/>
</dbReference>
<feature type="domain" description="O-antigen ligase-related" evidence="7">
    <location>
        <begin position="220"/>
        <end position="360"/>
    </location>
</feature>
<dbReference type="Pfam" id="PF19358">
    <property type="entry name" value="DUF5935"/>
    <property type="match status" value="1"/>
</dbReference>
<feature type="transmembrane region" description="Helical" evidence="6">
    <location>
        <begin position="172"/>
        <end position="192"/>
    </location>
</feature>
<feature type="transmembrane region" description="Helical" evidence="6">
    <location>
        <begin position="7"/>
        <end position="25"/>
    </location>
</feature>
<dbReference type="PANTHER" id="PTHR37422:SF13">
    <property type="entry name" value="LIPOPOLYSACCHARIDE BIOSYNTHESIS PROTEIN PA4999-RELATED"/>
    <property type="match status" value="1"/>
</dbReference>
<evidence type="ECO:0000256" key="3">
    <source>
        <dbReference type="ARBA" id="ARBA00022989"/>
    </source>
</evidence>
<evidence type="ECO:0000256" key="6">
    <source>
        <dbReference type="SAM" id="Phobius"/>
    </source>
</evidence>
<dbReference type="AlphaFoldDB" id="A1WXB0"/>
<keyword evidence="3 6" id="KW-1133">Transmembrane helix</keyword>
<dbReference type="Pfam" id="PF04932">
    <property type="entry name" value="Wzy_C"/>
    <property type="match status" value="1"/>
</dbReference>
<dbReference type="RefSeq" id="WP_011814344.1">
    <property type="nucleotide sequence ID" value="NC_008789.1"/>
</dbReference>
<feature type="transmembrane region" description="Helical" evidence="6">
    <location>
        <begin position="352"/>
        <end position="371"/>
    </location>
</feature>
<evidence type="ECO:0000313" key="10">
    <source>
        <dbReference type="Proteomes" id="UP000000647"/>
    </source>
</evidence>
<dbReference type="EMBL" id="CP000544">
    <property type="protein sequence ID" value="ABM62322.1"/>
    <property type="molecule type" value="Genomic_DNA"/>
</dbReference>
<feature type="domain" description="DUF5935" evidence="8">
    <location>
        <begin position="3"/>
        <end position="190"/>
    </location>
</feature>
<evidence type="ECO:0000256" key="2">
    <source>
        <dbReference type="ARBA" id="ARBA00022692"/>
    </source>
</evidence>
<comment type="subcellular location">
    <subcellularLocation>
        <location evidence="1">Membrane</location>
        <topology evidence="1">Multi-pass membrane protein</topology>
    </subcellularLocation>
</comment>
<dbReference type="HOGENOM" id="CLU_052176_0_0_6"/>
<feature type="region of interest" description="Disordered" evidence="5">
    <location>
        <begin position="443"/>
        <end position="472"/>
    </location>
</feature>
<accession>A1WXB0</accession>
<evidence type="ECO:0000259" key="7">
    <source>
        <dbReference type="Pfam" id="PF04932"/>
    </source>
</evidence>
<evidence type="ECO:0000259" key="8">
    <source>
        <dbReference type="Pfam" id="PF19358"/>
    </source>
</evidence>
<evidence type="ECO:0000313" key="9">
    <source>
        <dbReference type="EMBL" id="ABM62322.1"/>
    </source>
</evidence>
<keyword evidence="10" id="KW-1185">Reference proteome</keyword>
<dbReference type="InterPro" id="IPR045979">
    <property type="entry name" value="DUF5935"/>
</dbReference>
<feature type="transmembrane region" description="Helical" evidence="6">
    <location>
        <begin position="253"/>
        <end position="272"/>
    </location>
</feature>
<feature type="transmembrane region" description="Helical" evidence="6">
    <location>
        <begin position="132"/>
        <end position="152"/>
    </location>
</feature>
<dbReference type="eggNOG" id="COG3307">
    <property type="taxonomic scope" value="Bacteria"/>
</dbReference>
<protein>
    <submittedName>
        <fullName evidence="9">O-antigen polymerase</fullName>
    </submittedName>
</protein>
<dbReference type="InterPro" id="IPR007016">
    <property type="entry name" value="O-antigen_ligase-rel_domated"/>
</dbReference>
<proteinExistence type="predicted"/>
<evidence type="ECO:0000256" key="5">
    <source>
        <dbReference type="SAM" id="MobiDB-lite"/>
    </source>
</evidence>
<organism evidence="9 10">
    <name type="scientific">Halorhodospira halophila (strain DSM 244 / SL1)</name>
    <name type="common">Ectothiorhodospira halophila (strain DSM 244 / SL1)</name>
    <dbReference type="NCBI Taxonomy" id="349124"/>
    <lineage>
        <taxon>Bacteria</taxon>
        <taxon>Pseudomonadati</taxon>
        <taxon>Pseudomonadota</taxon>
        <taxon>Gammaproteobacteria</taxon>
        <taxon>Chromatiales</taxon>
        <taxon>Ectothiorhodospiraceae</taxon>
        <taxon>Halorhodospira</taxon>
    </lineage>
</organism>
<dbReference type="NCBIfam" id="TIGR03097">
    <property type="entry name" value="PEP_O_lig_1"/>
    <property type="match status" value="1"/>
</dbReference>
<name>A1WXB0_HALHL</name>
<dbReference type="STRING" id="349124.Hhal_1558"/>
<feature type="transmembrane region" description="Helical" evidence="6">
    <location>
        <begin position="78"/>
        <end position="98"/>
    </location>
</feature>
<dbReference type="GO" id="GO:0016020">
    <property type="term" value="C:membrane"/>
    <property type="evidence" value="ECO:0007669"/>
    <property type="project" value="UniProtKB-SubCell"/>
</dbReference>
<dbReference type="InterPro" id="IPR051533">
    <property type="entry name" value="WaaL-like"/>
</dbReference>
<feature type="transmembrane region" description="Helical" evidence="6">
    <location>
        <begin position="45"/>
        <end position="66"/>
    </location>
</feature>
<dbReference type="InterPro" id="IPR017528">
    <property type="entry name" value="CHP03097O-antigen_lig-rel"/>
</dbReference>
<keyword evidence="4 6" id="KW-0472">Membrane</keyword>
<feature type="transmembrane region" description="Helical" evidence="6">
    <location>
        <begin position="110"/>
        <end position="125"/>
    </location>
</feature>
<sequence length="472" mass="52759">MDLRDIVFGTILISSLPLILYRPWIGPLMWYWVGFFNPHQQAWGFFAGAQVALPVAIATLAATAYTQEKRWPPMTREMWLVFLQVILFTVITFGFAWLPDDAFGLWDQRMRIILMTVITVILIYGKQRVMALLAMITLSIAYFGFKGGPYTLSTGFGGMVLGPQGTFIGGNTDIGLALVMILPLTLILARQVYHGRFELPIRIPGFETWHRLIGLALYGGFWMTLISIIGTQSRGAWVALACTWPFIFWRLRFKWALVAAVVLAVGVIGVTVPDRVAHEWQTLVEYEDDGSAQGRFHAWDVAWNIGVEHPLTGAGFGAQRIDAELWRSYSSDGDGSPLAQHSIYFQTLAENGFLGLGLFLALLGFTLLTLNRLRRDAAQHPDTLWISEWSWALAIGLIGYCVAGAFLSLAYFDLMYAFIALAIILRREFEDVRVAVRYPSPTTATAPQQTPVGEVGYRPGTPPRALYRRPPA</sequence>
<reference evidence="10" key="1">
    <citation type="submission" date="2006-12" db="EMBL/GenBank/DDBJ databases">
        <title>Complete sequence of Halorhodospira halophila SL1.</title>
        <authorList>
            <consortium name="US DOE Joint Genome Institute"/>
            <person name="Copeland A."/>
            <person name="Lucas S."/>
            <person name="Lapidus A."/>
            <person name="Barry K."/>
            <person name="Detter J.C."/>
            <person name="Glavina del Rio T."/>
            <person name="Hammon N."/>
            <person name="Israni S."/>
            <person name="Dalin E."/>
            <person name="Tice H."/>
            <person name="Pitluck S."/>
            <person name="Saunders E."/>
            <person name="Brettin T."/>
            <person name="Bruce D."/>
            <person name="Han C."/>
            <person name="Tapia R."/>
            <person name="Schmutz J."/>
            <person name="Larimer F."/>
            <person name="Land M."/>
            <person name="Hauser L."/>
            <person name="Kyrpides N."/>
            <person name="Mikhailova N."/>
            <person name="Hoff W."/>
            <person name="Richardson P."/>
        </authorList>
    </citation>
    <scope>NUCLEOTIDE SEQUENCE [LARGE SCALE GENOMIC DNA]</scope>
    <source>
        <strain evidence="10">DSM 244 / SL1</strain>
    </source>
</reference>
<feature type="transmembrane region" description="Helical" evidence="6">
    <location>
        <begin position="212"/>
        <end position="233"/>
    </location>
</feature>
<gene>
    <name evidence="9" type="ordered locus">Hhal_1558</name>
</gene>